<keyword evidence="2" id="KW-0808">Transferase</keyword>
<dbReference type="InterPro" id="IPR029044">
    <property type="entry name" value="Nucleotide-diphossugar_trans"/>
</dbReference>
<dbReference type="AlphaFoldDB" id="A0A0E2Q0K6"/>
<dbReference type="GO" id="GO:0016758">
    <property type="term" value="F:hexosyltransferase activity"/>
    <property type="evidence" value="ECO:0007669"/>
    <property type="project" value="UniProtKB-ARBA"/>
</dbReference>
<dbReference type="PANTHER" id="PTHR22916:SF3">
    <property type="entry name" value="UDP-GLCNAC:BETAGAL BETA-1,3-N-ACETYLGLUCOSAMINYLTRANSFERASE-LIKE PROTEIN 1"/>
    <property type="match status" value="1"/>
</dbReference>
<dbReference type="SUPFAM" id="SSF53448">
    <property type="entry name" value="Nucleotide-diphospho-sugar transferases"/>
    <property type="match status" value="1"/>
</dbReference>
<dbReference type="InterPro" id="IPR001173">
    <property type="entry name" value="Glyco_trans_2-like"/>
</dbReference>
<gene>
    <name evidence="2" type="ORF">X841_06290</name>
</gene>
<sequence length="331" mass="38886">MARVSVVVPVYNVEKYLRQCLDSIIKQDYKDIEIIIVDDESTDNSGIICDEYAEKYSFIEVVHKKNGGLGFARNTGIEKARGEYIIFVDSDDTVGKKMITNLLSEIDKNNADTVVGGFRRIDIENRILSEEKYKLEEYIGTDVYHKFFPKLLGSSPKGHDNIKMSVWNVMFSMKIIKENKLRFVSERELISEDIVWDIEYFKYSRKVRVIPSTEYNYRVTPGSLTQKYRPEILQSFTKLYSYLEKKIKSEFLGEDALQRLQRQFFVNIRYSIANEKKVGKKNIVSRINKIVREETVQRAVFEYPINEIGFKQRIFLYMLKNKWTLLLAMIV</sequence>
<evidence type="ECO:0000313" key="3">
    <source>
        <dbReference type="Proteomes" id="UP000024559"/>
    </source>
</evidence>
<reference evidence="3" key="1">
    <citation type="submission" date="2013-12" db="EMBL/GenBank/DDBJ databases">
        <title>Genome sequences of Streptococcus thermophilus strains MTH17CL396 and M17PTZA496 isolated from Fontina cheese in Valle d'Aosta region (Italy).</title>
        <authorList>
            <person name="Treu L."/>
            <person name="Giacomini A."/>
            <person name="Corich V."/>
            <person name="Vendramin V."/>
            <person name="Bovo B."/>
        </authorList>
    </citation>
    <scope>NUCLEOTIDE SEQUENCE [LARGE SCALE GENOMIC DNA]</scope>
    <source>
        <strain evidence="3">M17PTZA496</strain>
    </source>
</reference>
<evidence type="ECO:0000259" key="1">
    <source>
        <dbReference type="Pfam" id="PF00535"/>
    </source>
</evidence>
<dbReference type="EMBL" id="AZJT01000053">
    <property type="protein sequence ID" value="ETW89175.1"/>
    <property type="molecule type" value="Genomic_DNA"/>
</dbReference>
<proteinExistence type="predicted"/>
<dbReference type="CDD" id="cd00761">
    <property type="entry name" value="Glyco_tranf_GTA_type"/>
    <property type="match status" value="1"/>
</dbReference>
<name>A0A0E2Q0K6_STRTR</name>
<dbReference type="HOGENOM" id="CLU_025996_25_0_9"/>
<dbReference type="Gene3D" id="3.90.550.10">
    <property type="entry name" value="Spore Coat Polysaccharide Biosynthesis Protein SpsA, Chain A"/>
    <property type="match status" value="1"/>
</dbReference>
<dbReference type="PANTHER" id="PTHR22916">
    <property type="entry name" value="GLYCOSYLTRANSFERASE"/>
    <property type="match status" value="1"/>
</dbReference>
<organism evidence="2 3">
    <name type="scientific">Streptococcus thermophilus M17PTZA496</name>
    <dbReference type="NCBI Taxonomy" id="1433289"/>
    <lineage>
        <taxon>Bacteria</taxon>
        <taxon>Bacillati</taxon>
        <taxon>Bacillota</taxon>
        <taxon>Bacilli</taxon>
        <taxon>Lactobacillales</taxon>
        <taxon>Streptococcaceae</taxon>
        <taxon>Streptococcus</taxon>
    </lineage>
</organism>
<dbReference type="Proteomes" id="UP000024559">
    <property type="component" value="Chromosome"/>
</dbReference>
<dbReference type="PATRIC" id="fig|1433289.7.peg.1291"/>
<comment type="caution">
    <text evidence="2">The sequence shown here is derived from an EMBL/GenBank/DDBJ whole genome shotgun (WGS) entry which is preliminary data.</text>
</comment>
<evidence type="ECO:0000313" key="2">
    <source>
        <dbReference type="EMBL" id="ETW89175.1"/>
    </source>
</evidence>
<dbReference type="Pfam" id="PF00535">
    <property type="entry name" value="Glycos_transf_2"/>
    <property type="match status" value="1"/>
</dbReference>
<protein>
    <submittedName>
        <fullName evidence="2">Glycosyltransferase family 2 protein</fullName>
    </submittedName>
</protein>
<feature type="domain" description="Glycosyltransferase 2-like" evidence="1">
    <location>
        <begin position="5"/>
        <end position="129"/>
    </location>
</feature>
<dbReference type="RefSeq" id="WP_084828839.1">
    <property type="nucleotide sequence ID" value="NZ_CM002372.1"/>
</dbReference>
<accession>A0A0E2Q0K6</accession>